<proteinExistence type="predicted"/>
<reference evidence="2" key="1">
    <citation type="submission" date="2005-09" db="EMBL/GenBank/DDBJ databases">
        <authorList>
            <person name="Mural R.J."/>
            <person name="Li P.W."/>
            <person name="Adams M.D."/>
            <person name="Amanatides P.G."/>
            <person name="Baden-Tillson H."/>
            <person name="Barnstead M."/>
            <person name="Chin S.H."/>
            <person name="Dew I."/>
            <person name="Evans C.A."/>
            <person name="Ferriera S."/>
            <person name="Flanigan M."/>
            <person name="Fosler C."/>
            <person name="Glodek A."/>
            <person name="Gu Z."/>
            <person name="Holt R.A."/>
            <person name="Jennings D."/>
            <person name="Kraft C.L."/>
            <person name="Lu F."/>
            <person name="Nguyen T."/>
            <person name="Nusskern D.R."/>
            <person name="Pfannkoch C.M."/>
            <person name="Sitter C."/>
            <person name="Sutton G.G."/>
            <person name="Venter J.C."/>
            <person name="Wang Z."/>
            <person name="Woodage T."/>
            <person name="Zheng X.H."/>
            <person name="Zhong F."/>
        </authorList>
    </citation>
    <scope>NUCLEOTIDE SEQUENCE [LARGE SCALE GENOMIC DNA]</scope>
    <source>
        <strain>BN</strain>
        <strain evidence="2">Sprague-Dawley</strain>
    </source>
</reference>
<dbReference type="Proteomes" id="UP000234681">
    <property type="component" value="Chromosome 6"/>
</dbReference>
<sequence>MGEPPLMCGKDGGPRCPVSLSLFQATMESS</sequence>
<protein>
    <submittedName>
        <fullName evidence="1">RCG62122</fullName>
    </submittedName>
</protein>
<name>A6HAH9_RAT</name>
<accession>A6HAH9</accession>
<evidence type="ECO:0000313" key="2">
    <source>
        <dbReference type="Proteomes" id="UP000234681"/>
    </source>
</evidence>
<dbReference type="EMBL" id="CH473947">
    <property type="protein sequence ID" value="EDM03034.1"/>
    <property type="molecule type" value="Genomic_DNA"/>
</dbReference>
<feature type="non-terminal residue" evidence="1">
    <location>
        <position position="30"/>
    </location>
</feature>
<dbReference type="AlphaFoldDB" id="A6HAH9"/>
<organism evidence="1 2">
    <name type="scientific">Rattus norvegicus</name>
    <name type="common">Rat</name>
    <dbReference type="NCBI Taxonomy" id="10116"/>
    <lineage>
        <taxon>Eukaryota</taxon>
        <taxon>Metazoa</taxon>
        <taxon>Chordata</taxon>
        <taxon>Craniata</taxon>
        <taxon>Vertebrata</taxon>
        <taxon>Euteleostomi</taxon>
        <taxon>Mammalia</taxon>
        <taxon>Eutheria</taxon>
        <taxon>Euarchontoglires</taxon>
        <taxon>Glires</taxon>
        <taxon>Rodentia</taxon>
        <taxon>Myomorpha</taxon>
        <taxon>Muroidea</taxon>
        <taxon>Muridae</taxon>
        <taxon>Murinae</taxon>
        <taxon>Rattus</taxon>
    </lineage>
</organism>
<gene>
    <name evidence="1" type="ORF">rCG_62122</name>
</gene>
<evidence type="ECO:0000313" key="1">
    <source>
        <dbReference type="EMBL" id="EDM03034.1"/>
    </source>
</evidence>